<feature type="domain" description="SRCR" evidence="7">
    <location>
        <begin position="452"/>
        <end position="552"/>
    </location>
</feature>
<feature type="domain" description="SRCR" evidence="7">
    <location>
        <begin position="1522"/>
        <end position="1622"/>
    </location>
</feature>
<feature type="disulfide bond" evidence="5">
    <location>
        <begin position="3580"/>
        <end position="3644"/>
    </location>
</feature>
<feature type="disulfide bond" evidence="5">
    <location>
        <begin position="691"/>
        <end position="755"/>
    </location>
</feature>
<feature type="disulfide bond" evidence="5">
    <location>
        <begin position="842"/>
        <end position="852"/>
    </location>
</feature>
<feature type="disulfide bond" evidence="5">
    <location>
        <begin position="2082"/>
        <end position="2146"/>
    </location>
</feature>
<dbReference type="Gene3D" id="3.10.250.10">
    <property type="entry name" value="SRCR-like domain"/>
    <property type="match status" value="36"/>
</dbReference>
<feature type="disulfide bond" evidence="5">
    <location>
        <begin position="1484"/>
        <end position="1494"/>
    </location>
</feature>
<evidence type="ECO:0000256" key="4">
    <source>
        <dbReference type="ARBA" id="ARBA00023180"/>
    </source>
</evidence>
<feature type="disulfide bond" evidence="5">
    <location>
        <begin position="521"/>
        <end position="531"/>
    </location>
</feature>
<sequence>MMRLVLVVVSLIFSTHAQETDGEVRLVGGTSDSEGRVEVTYNGEWGTVCDDAWDTNDASVVCRSLGFAGALEAVSSAGFGQGIGTIVLDDVNCSGNESSLFECSNGGLGVSNCGHSEDAGVRCRVLEDGEVRLVGGTSDSEGRVEVSYNGEWGTVCDDAWDTNDASVVCRSLGFAGALEAVSSAGFGQGIGTIVLDDVNCSGNESSLFECSNGGLGVSNCGHSEDAGVRCRVLEDGEVRLVGGTSDSEGRVEVSYNGEWGTVCDDAWDTNDASVVCRSLGFAGALEAVSSAGFGQGIGTIVLDDVNCSGNELSLFECSNGGLGVSNCGHSEDAGVRCRVLEDGEVRLVGGTSDSEGRVEVSYNGEWGTVCDDAWDTNDASVVCRSLGFAGALEAVSSAGFGQGIGTIVLDDVNCSGEESALFECSNRGLGVSNCGHSEDAGVRCRVLEDGEVRLVGGTSDSEGRVEVSYNGEWGTVCDDAWDTNDASVVCRSLGFAGALEAVSSAGFGQGIGTIVLDDVNCSGNESSLFECSNGGLGVSNCGHSEDAGVRCRVLEDGEVRLVGGTSDSEGRVEVSYNGEWGTVCDDAWDTNDASVVCRSLGFAGALEAVSSAGFGQGIGTIVLDDVNCSGNELSLFECSNGGLGVSNCGHSEDAGVRCRVLEDGEARLVGGTSDSEGRVEVSYNGEWGTVCDDAWDTNDASVVCRSLGFAGALEAVSSAGFGQGIGTIVLDDVNCSGNESSLFECSNGGLGVSNCGHSEDAGVRCRVLEDGEVRLVGGTSDSEGRVEVSYNGEWGTVCDDAWDTNDASVVCRSLGFAGALEAVSSAGFGQGIGTIVLDDVNCSGNESSLFECSNGGLGVSNCGHSEDAGVRCRVLEDGEVRLVGGTSDSEGRVEVSYNGEWGTVCDDAWDTNDASVVCRSLGFAGALEAVSSAGFGQGIGTIVLDDVNCSGNELSLFECSNGGLGVSNCGHSEDAGVRCRVLEDGEVRLVGGTSDSEGRVEVSYNGEWGTVCDDAWDTNDASVVCRSLGFAGALEAVSSAGFGQGIGTIVLDDVNCSGNESSLFECSNGGLGVSNCGHSEDAGVRCRVLEDGEVRLVGGTSDSEGRVEVSYNGEWGTVCDDAWDTNDASVVCRSLGFAGALEAVSSAGFGQGIGTIVLDDVNCSGNELSLFECSNGGLGVSNCGHSEDAGVRCRVLEDGEVRLVGGTSDSEGRVEVSYNGEWGTVCDDAWDTNDASVVCRSLGFAGALEAVSSAGFGQGIGTIVLDDVNCSGNESSLFECSNGGLGVSNCGHSEDAGVRCRVLEDGEVRLVGGTSDSEGRVEVSYNGEWGTVCDDAWDTNDASVVCRSLGFAGALEAVSSAGFGQGIGTIVLDDVNCSGNELSLFECSNGGLGVSNCGHSEDAGVRCRVLEDGEVRLVGGTSDSEGRVEVSYNGEWGTVCDDAWDTNDASVVCRSLGFAGALEAVSSAGFGQGIGTIVLDDVNCSGNESSLFECSNGGLGVSNCGHSEDAGVRCRVLEDGEVRLVGGTSDSEGRVEVSYNGEWGTVCDDAWDTNDASVVCRSLGFAGALEAVSSAGFGQGIGTIVLDDVNCSGNELSLFECSNGGLGVSNCGHSEDAGVRCRVLEDGEVRLVGGTSDSEGRVEVSYNGEWGTVCDDAWDTNDASVVCRSLGFAGALEAVSSAGFGQGIGTIVLDDVNCSGNESSLFECSNGGLGVSNCGHSEDAGVRCRVLEDGEVRLVGGTSDSEGRVEVSYNGEWGTVCDDAWDTNDASVVCRSLGFAGALEAVSSAGFCQGIGTIVLDDVNCSGNESSLFECSNGGLGVSNCGHSEDAGVRCRVLEDGEVRLVGGTSDSEGRVEVSYNGEWGTVCDDAWDTNDASVVCRSLGFAGALEAVSSAGFGQGIGTIVLDDVNCSGNELSLFECSNGGLGVSNCGHSEDAGVRCRVLEDGEVRLVGGTSDSEGRVEVSYNGEWGTVCDDAWDTNDASVVCRSLGFAGALEAVSSAGFGQGIGTIVLDDVNCSGEESALFECSNRGLGVSNCGHSEDAGVRCRVLENGEVRLVGGTSDSEGRVEVSYNGEWGTVCDDAWDTNDASVVCRSLGFAGALEAVSSAGFGQGIGTIVLDDVNCSGNELSLFECSNGGLGVSNCGHSEDAGVRCRVLEDGEVRLVGGTSDSEGRVEVSYNGEWGTVCDDAWDTNDASVVCRSLGFAGALEAVSSAGFGQGIGTIVLDDVNCSGNELSLFECSNGGLGVSNCGHSEDAGVRCRVLENGEVRLVGGTSDSEGRVEVSYNGEWGTVCDDAWDTNDASVVCRSLGFAGALEAVSSAGFGQGIGTIVLDDVNCSGNELSLFECSNGGLGVSNCGHSEDAGVRCRVLEDGEVRLVGGTSDSEGRVEVSYNGEWGTVCDDAWDTNDASVVCRSLGFAGALEAVSSAGFGQGIGTIVLDDVNCSGNEWSLFECSNGGLGVSNCGHSEDAGVRCRVLEDGEVRLVGGTSDSEGRVEVSYNGEWGTVCDDAWDTNDASVVCRSLGFAGALEAVSSAGFGQGIGTIVLDDVNCSGNESSLFECSNGGLGVSNCGHSEDAGVRCRVLEDGEVRLVGGTSDSEGRVEVSYNGEWGTVCDDAWDTNDASVVCRSLGFAGALEAVSSAGFGQGIGTIVLDDVNCSGNESSLFECSNGVLGVSNCGHSEDAGVRCRVLEDGEVRLVGGTSDSEGRVEVSYNGEWGTVCDDAWDTNDASVVCRSLGFAGALEAVSSAGFGQGIGTIVLDDVNCSGNELSLFECSNGGLGVSNCGHSEDAGVRCRVLEDGEVRLVGGTSDSEGRVEVSYNGEWGTVCDDAWDTNDASVVCRSLGFAGALEAVSSAGFGQGIGTIVLDDVNCSGNESSLFECSNGGLGVSNCGHSEDAGVRCRVLEDGEVRLVGGTSDSEGRVEVSYNGEWGTVCDDAWDTNDASVVCRSLGFAGALEAVSSAGFGQGIGTIVLDDVNCSGNELSLFECSNGGLGVSNCGHSEDAGVRCRVLEDGEVRLVGGTSDSEGRVEVSYNGEWGTVCDDAWDTNDASVVCRSLGFAGALEAVSSAGFGQGIGTIVLDDVNCSGNESSLFECSNGGLGVSNCGHSEDAGVRCRVLEDGEVRLVGGTSDSEGRVEVSYNGEWGTVCDDAWDTNDASVVCRSLGFAGALEAVSSAGFGQGIGTIVLDDVNCSGNESSLFECSNGVLGVSNCGHSEDAGVRCRVLEDGEVRLVGGTSDSEGRVEVSYNGEWGTVCDDAWDTNDASVVCRSLGFAGALEAVSSAGFGQGIGTIVLDDVNCSGNELSLFECSNGGLGVSNCGHSEDAGVRCRVLEDGEVRLVGGTSDSEGRVEVSYNGEWGTVCDDAWDTNDASVVCRSLGFAGALEAVSSAGFGQGIGTIVLDDVNCSGNESSLFECSNGGLGVSNCGHSEDAGVRCRVLEDGEVRLVGGTSDSEGRVEVSYNGEWGTVCDDAWDTNDASVVCRSLGFAGALEAVSSAGFGQGIGTIVLDDVNCSGNELSLFECSNGGLGVSNCGHSEDAGVRCRVLEDGEVRLVGGTSDSEGRVEVSYNGEWGTVCDDAWDTNDASVVCRSLGFAGALEAVSSAGFGQGIGTIVLDDVNCSGNESSLFECSNGGLGVSNCGHSEDAGVRCEVLEEATIRLVDGLLSSEGRVEVSFNGEWGTVCDDAWDIDDANVVCRSLGFAGASEAVSSAGFGEGTGIIVLDDVNCSGNESSIFECSNRGLGVSNCGHSEDAGVRCEVPPVPVRLVGGLASGRVEVLVNGEWGTVCDDLWDDRDASVVCRMLSLGETGAARSEAYYGEGTGNILLTDLECNGSEASLFDCVNNLNSGTGVSCVHAQDAGVECL</sequence>
<feature type="disulfide bond" evidence="5">
    <location>
        <begin position="200"/>
        <end position="210"/>
    </location>
</feature>
<keyword evidence="3 5" id="KW-1015">Disulfide bond</keyword>
<name>A0A7M7T4J1_STRPU</name>
<feature type="disulfide bond" evidence="5">
    <location>
        <begin position="3731"/>
        <end position="3741"/>
    </location>
</feature>
<feature type="disulfide bond" evidence="5">
    <location>
        <begin position="3486"/>
        <end position="3547"/>
    </location>
</feature>
<feature type="disulfide bond" evidence="5">
    <location>
        <begin position="3624"/>
        <end position="3634"/>
    </location>
</feature>
<feature type="disulfide bond" evidence="5">
    <location>
        <begin position="2126"/>
        <end position="2136"/>
    </location>
</feature>
<feature type="disulfide bond" evidence="5">
    <location>
        <begin position="1239"/>
        <end position="1300"/>
    </location>
</feature>
<feature type="disulfide bond" evidence="5">
    <location>
        <begin position="1912"/>
        <end position="1922"/>
    </location>
</feature>
<feature type="disulfide bond" evidence="5">
    <location>
        <begin position="2875"/>
        <end position="2885"/>
    </location>
</feature>
<feature type="disulfide bond" evidence="5">
    <location>
        <begin position="3593"/>
        <end position="3654"/>
    </location>
</feature>
<feature type="disulfide bond" evidence="5">
    <location>
        <begin position="156"/>
        <end position="220"/>
    </location>
</feature>
<feature type="disulfide bond" evidence="5">
    <location>
        <begin position="3045"/>
        <end position="3109"/>
    </location>
</feature>
<feature type="disulfide bond" evidence="5">
    <location>
        <begin position="3152"/>
        <end position="3216"/>
    </location>
</feature>
<evidence type="ECO:0000256" key="2">
    <source>
        <dbReference type="ARBA" id="ARBA00022737"/>
    </source>
</evidence>
<feature type="disulfide bond" evidence="5">
    <location>
        <begin position="1547"/>
        <end position="1611"/>
    </location>
</feature>
<dbReference type="GeneID" id="115929142"/>
<feature type="domain" description="SRCR" evidence="7">
    <location>
        <begin position="238"/>
        <end position="338"/>
    </location>
</feature>
<feature type="domain" description="SRCR" evidence="7">
    <location>
        <begin position="3448"/>
        <end position="3548"/>
    </location>
</feature>
<feature type="disulfide bond" evidence="5">
    <location>
        <begin position="2202"/>
        <end position="2263"/>
    </location>
</feature>
<dbReference type="OrthoDB" id="536948at2759"/>
<feature type="domain" description="SRCR" evidence="7">
    <location>
        <begin position="131"/>
        <end position="231"/>
    </location>
</feature>
<feature type="disulfide bond" evidence="5">
    <location>
        <begin position="3410"/>
        <end position="3420"/>
    </location>
</feature>
<dbReference type="PROSITE" id="PS00420">
    <property type="entry name" value="SRCR_1"/>
    <property type="match status" value="35"/>
</dbReference>
<feature type="disulfide bond" evidence="5">
    <location>
        <begin position="1132"/>
        <end position="1193"/>
    </location>
</feature>
<feature type="disulfide bond" evidence="5">
    <location>
        <begin position="905"/>
        <end position="969"/>
    </location>
</feature>
<feature type="disulfide bond" evidence="5">
    <location>
        <begin position="2403"/>
        <end position="2467"/>
    </location>
</feature>
<feature type="disulfide bond" evidence="5">
    <location>
        <begin position="1698"/>
        <end position="1708"/>
    </location>
</feature>
<feature type="disulfide bond" evidence="5">
    <location>
        <begin position="2510"/>
        <end position="2574"/>
    </location>
</feature>
<feature type="disulfide bond" evidence="5">
    <location>
        <begin position="584"/>
        <end position="648"/>
    </location>
</feature>
<feature type="domain" description="SRCR" evidence="7">
    <location>
        <begin position="2057"/>
        <end position="2157"/>
    </location>
</feature>
<feature type="disulfide bond" evidence="5">
    <location>
        <begin position="1377"/>
        <end position="1387"/>
    </location>
</feature>
<feature type="disulfide bond" evidence="5">
    <location>
        <begin position="2309"/>
        <end position="2370"/>
    </location>
</feature>
<dbReference type="Proteomes" id="UP000007110">
    <property type="component" value="Unassembled WGS sequence"/>
</dbReference>
<feature type="disulfide bond" evidence="5">
    <location>
        <begin position="490"/>
        <end position="551"/>
    </location>
</feature>
<feature type="domain" description="SRCR" evidence="7">
    <location>
        <begin position="3662"/>
        <end position="3762"/>
    </location>
</feature>
<feature type="domain" description="SRCR" evidence="7">
    <location>
        <begin position="1950"/>
        <end position="2050"/>
    </location>
</feature>
<feature type="domain" description="SRCR" evidence="7">
    <location>
        <begin position="2164"/>
        <end position="2264"/>
    </location>
</feature>
<feature type="disulfide bond" evidence="5">
    <location>
        <begin position="1440"/>
        <end position="1504"/>
    </location>
</feature>
<feature type="disulfide bond" evidence="5">
    <location>
        <begin position="2768"/>
        <end position="2778"/>
    </location>
</feature>
<feature type="disulfide bond" evidence="5">
    <location>
        <begin position="597"/>
        <end position="658"/>
    </location>
</feature>
<dbReference type="SMART" id="SM00202">
    <property type="entry name" value="SR"/>
    <property type="match status" value="36"/>
</dbReference>
<feature type="domain" description="SRCR" evidence="7">
    <location>
        <begin position="2806"/>
        <end position="2906"/>
    </location>
</feature>
<feature type="disulfide bond" evidence="5">
    <location>
        <begin position="1881"/>
        <end position="1942"/>
    </location>
</feature>
<protein>
    <recommendedName>
        <fullName evidence="7">SRCR domain-containing protein</fullName>
    </recommendedName>
</protein>
<keyword evidence="1 6" id="KW-0732">Signal</keyword>
<feature type="disulfide bond" evidence="5">
    <location>
        <begin position="3366"/>
        <end position="3430"/>
    </location>
</feature>
<feature type="disulfide bond" evidence="5">
    <location>
        <begin position="1025"/>
        <end position="1086"/>
    </location>
</feature>
<proteinExistence type="predicted"/>
<feature type="domain" description="SRCR" evidence="7">
    <location>
        <begin position="3020"/>
        <end position="3120"/>
    </location>
</feature>
<dbReference type="RefSeq" id="XP_030853316.1">
    <property type="nucleotide sequence ID" value="XM_030997456.1"/>
</dbReference>
<feature type="domain" description="SRCR" evidence="7">
    <location>
        <begin position="880"/>
        <end position="980"/>
    </location>
</feature>
<feature type="disulfide bond" evidence="5">
    <location>
        <begin position="704"/>
        <end position="765"/>
    </location>
</feature>
<feature type="disulfide bond" evidence="5">
    <location>
        <begin position="811"/>
        <end position="872"/>
    </location>
</feature>
<feature type="disulfide bond" evidence="5">
    <location>
        <begin position="2447"/>
        <end position="2457"/>
    </location>
</feature>
<accession>A0A7M7T4J1</accession>
<keyword evidence="9" id="KW-1185">Reference proteome</keyword>
<feature type="disulfide bond" evidence="5">
    <location>
        <begin position="3517"/>
        <end position="3527"/>
    </location>
</feature>
<dbReference type="OMA" id="GECTHRG"/>
<feature type="disulfide bond" evidence="5">
    <location>
        <begin position="3473"/>
        <end position="3537"/>
    </location>
</feature>
<feature type="disulfide bond" evidence="5">
    <location>
        <begin position="2296"/>
        <end position="2360"/>
    </location>
</feature>
<feature type="disulfide bond" evidence="5">
    <location>
        <begin position="3196"/>
        <end position="3206"/>
    </location>
</feature>
<feature type="disulfide bond" evidence="5">
    <location>
        <begin position="1774"/>
        <end position="1835"/>
    </location>
</feature>
<evidence type="ECO:0000259" key="7">
    <source>
        <dbReference type="PROSITE" id="PS50287"/>
    </source>
</evidence>
<feature type="disulfide bond" evidence="5">
    <location>
        <begin position="169"/>
        <end position="230"/>
    </location>
</feature>
<feature type="domain" description="SRCR" evidence="7">
    <location>
        <begin position="2699"/>
        <end position="2799"/>
    </location>
</feature>
<evidence type="ECO:0000256" key="6">
    <source>
        <dbReference type="SAM" id="SignalP"/>
    </source>
</evidence>
<reference evidence="9" key="1">
    <citation type="submission" date="2015-02" db="EMBL/GenBank/DDBJ databases">
        <title>Genome sequencing for Strongylocentrotus purpuratus.</title>
        <authorList>
            <person name="Murali S."/>
            <person name="Liu Y."/>
            <person name="Vee V."/>
            <person name="English A."/>
            <person name="Wang M."/>
            <person name="Skinner E."/>
            <person name="Han Y."/>
            <person name="Muzny D.M."/>
            <person name="Worley K.C."/>
            <person name="Gibbs R.A."/>
        </authorList>
    </citation>
    <scope>NUCLEOTIDE SEQUENCE</scope>
</reference>
<feature type="domain" description="SRCR" evidence="7">
    <location>
        <begin position="666"/>
        <end position="766"/>
    </location>
</feature>
<feature type="disulfide bond" evidence="5">
    <location>
        <begin position="3379"/>
        <end position="3440"/>
    </location>
</feature>
<feature type="disulfide bond" evidence="5">
    <location>
        <begin position="2416"/>
        <end position="2477"/>
    </location>
</feature>
<dbReference type="GO" id="GO:0016020">
    <property type="term" value="C:membrane"/>
    <property type="evidence" value="ECO:0000318"/>
    <property type="project" value="GO_Central"/>
</dbReference>
<feature type="disulfide bond" evidence="5">
    <location>
        <begin position="383"/>
        <end position="444"/>
    </location>
</feature>
<feature type="disulfide bond" evidence="5">
    <location>
        <begin position="1988"/>
        <end position="2049"/>
    </location>
</feature>
<feature type="domain" description="SRCR" evidence="7">
    <location>
        <begin position="773"/>
        <end position="873"/>
    </location>
</feature>
<comment type="caution">
    <text evidence="5">Lacks conserved residue(s) required for the propagation of feature annotation.</text>
</comment>
<evidence type="ECO:0000313" key="9">
    <source>
        <dbReference type="Proteomes" id="UP000007110"/>
    </source>
</evidence>
<feature type="disulfide bond" evidence="5">
    <location>
        <begin position="918"/>
        <end position="979"/>
    </location>
</feature>
<feature type="disulfide bond" evidence="5">
    <location>
        <begin position="2523"/>
        <end position="2584"/>
    </location>
</feature>
<feature type="domain" description="SRCR" evidence="7">
    <location>
        <begin position="1843"/>
        <end position="1943"/>
    </location>
</feature>
<feature type="disulfide bond" evidence="5">
    <location>
        <begin position="1012"/>
        <end position="1076"/>
    </location>
</feature>
<feature type="disulfide bond" evidence="5">
    <location>
        <begin position="1761"/>
        <end position="1825"/>
    </location>
</feature>
<dbReference type="FunFam" id="3.10.250.10:FF:000006">
    <property type="entry name" value="neurotrypsin isoform X2"/>
    <property type="match status" value="35"/>
</dbReference>
<dbReference type="KEGG" id="spu:115929142"/>
<feature type="disulfide bond" evidence="5">
    <location>
        <begin position="2189"/>
        <end position="2253"/>
    </location>
</feature>
<feature type="disulfide bond" evidence="5">
    <location>
        <begin position="2095"/>
        <end position="2156"/>
    </location>
</feature>
<keyword evidence="4" id="KW-0325">Glycoprotein</keyword>
<reference evidence="8" key="2">
    <citation type="submission" date="2021-01" db="UniProtKB">
        <authorList>
            <consortium name="EnsemblMetazoa"/>
        </authorList>
    </citation>
    <scope>IDENTIFICATION</scope>
</reference>
<feature type="disulfide bond" evidence="5">
    <location>
        <begin position="628"/>
        <end position="638"/>
    </location>
</feature>
<keyword evidence="2" id="KW-0677">Repeat</keyword>
<feature type="disulfide bond" evidence="5">
    <location>
        <begin position="62"/>
        <end position="123"/>
    </location>
</feature>
<feature type="disulfide bond" evidence="5">
    <location>
        <begin position="307"/>
        <end position="317"/>
    </location>
</feature>
<feature type="domain" description="SRCR" evidence="7">
    <location>
        <begin position="2485"/>
        <end position="2585"/>
    </location>
</feature>
<feature type="disulfide bond" evidence="5">
    <location>
        <begin position="3687"/>
        <end position="3751"/>
    </location>
</feature>
<feature type="domain" description="SRCR" evidence="7">
    <location>
        <begin position="1736"/>
        <end position="1836"/>
    </location>
</feature>
<feature type="disulfide bond" evidence="5">
    <location>
        <begin position="2737"/>
        <end position="2798"/>
    </location>
</feature>
<evidence type="ECO:0000256" key="5">
    <source>
        <dbReference type="PROSITE-ProRule" id="PRU00196"/>
    </source>
</evidence>
<feature type="disulfide bond" evidence="5">
    <location>
        <begin position="1667"/>
        <end position="1728"/>
    </location>
</feature>
<feature type="disulfide bond" evidence="5">
    <location>
        <begin position="949"/>
        <end position="959"/>
    </location>
</feature>
<dbReference type="PANTHER" id="PTHR47653">
    <property type="entry name" value="PROTEIN BARK BEETLE"/>
    <property type="match status" value="1"/>
</dbReference>
<dbReference type="InterPro" id="IPR001190">
    <property type="entry name" value="SRCR"/>
</dbReference>
<feature type="disulfide bond" evidence="5">
    <location>
        <begin position="2019"/>
        <end position="2029"/>
    </location>
</feature>
<feature type="disulfide bond" evidence="5">
    <location>
        <begin position="3272"/>
        <end position="3333"/>
    </location>
</feature>
<feature type="disulfide bond" evidence="5">
    <location>
        <begin position="2233"/>
        <end position="2243"/>
    </location>
</feature>
<feature type="disulfide bond" evidence="5">
    <location>
        <begin position="3259"/>
        <end position="3323"/>
    </location>
</feature>
<feature type="disulfide bond" evidence="5">
    <location>
        <begin position="49"/>
        <end position="113"/>
    </location>
</feature>
<feature type="domain" description="SRCR" evidence="7">
    <location>
        <begin position="3555"/>
        <end position="3655"/>
    </location>
</feature>
<feature type="disulfide bond" evidence="5">
    <location>
        <begin position="3165"/>
        <end position="3226"/>
    </location>
</feature>
<feature type="domain" description="SRCR" evidence="7">
    <location>
        <begin position="1308"/>
        <end position="1408"/>
    </location>
</feature>
<dbReference type="FunFam" id="3.10.250.10:FF:000011">
    <property type="entry name" value="Scavenger receptor class A member 5"/>
    <property type="match status" value="1"/>
</dbReference>
<dbReference type="PRINTS" id="PR00258">
    <property type="entry name" value="SPERACTRCPTR"/>
</dbReference>
<feature type="disulfide bond" evidence="5">
    <location>
        <begin position="1056"/>
        <end position="1066"/>
    </location>
</feature>
<feature type="domain" description="SRCR" evidence="7">
    <location>
        <begin position="559"/>
        <end position="659"/>
    </location>
</feature>
<feature type="domain" description="SRCR" evidence="7">
    <location>
        <begin position="3341"/>
        <end position="3441"/>
    </location>
</feature>
<feature type="domain" description="SRCR" evidence="7">
    <location>
        <begin position="24"/>
        <end position="124"/>
    </location>
</feature>
<feature type="disulfide bond" evidence="5">
    <location>
        <begin position="2844"/>
        <end position="2905"/>
    </location>
</feature>
<dbReference type="EnsemblMetazoa" id="XM_030997456">
    <property type="protein sequence ID" value="XP_030853316"/>
    <property type="gene ID" value="LOC115929142"/>
</dbReference>
<feature type="disulfide bond" evidence="5">
    <location>
        <begin position="1654"/>
        <end position="1718"/>
    </location>
</feature>
<feature type="domain" description="SRCR" evidence="7">
    <location>
        <begin position="3127"/>
        <end position="3227"/>
    </location>
</feature>
<dbReference type="Pfam" id="PF00530">
    <property type="entry name" value="SRCR"/>
    <property type="match status" value="36"/>
</dbReference>
<feature type="disulfide bond" evidence="5">
    <location>
        <begin position="1453"/>
        <end position="1514"/>
    </location>
</feature>
<evidence type="ECO:0000256" key="3">
    <source>
        <dbReference type="ARBA" id="ARBA00023157"/>
    </source>
</evidence>
<feature type="disulfide bond" evidence="5">
    <location>
        <begin position="3058"/>
        <end position="3119"/>
    </location>
</feature>
<feature type="disulfide bond" evidence="5">
    <location>
        <begin position="1119"/>
        <end position="1183"/>
    </location>
</feature>
<dbReference type="InterPro" id="IPR053243">
    <property type="entry name" value="SJ_maturation_regulator"/>
</dbReference>
<feature type="domain" description="SRCR" evidence="7">
    <location>
        <begin position="1629"/>
        <end position="1729"/>
    </location>
</feature>
<feature type="disulfide bond" evidence="5">
    <location>
        <begin position="1975"/>
        <end position="2039"/>
    </location>
</feature>
<feature type="disulfide bond" evidence="5">
    <location>
        <begin position="414"/>
        <end position="424"/>
    </location>
</feature>
<feature type="disulfide bond" evidence="5">
    <location>
        <begin position="1270"/>
        <end position="1280"/>
    </location>
</feature>
<feature type="disulfide bond" evidence="5">
    <location>
        <begin position="2661"/>
        <end position="2671"/>
    </location>
</feature>
<feature type="disulfide bond" evidence="5">
    <location>
        <begin position="3303"/>
        <end position="3313"/>
    </location>
</feature>
<feature type="disulfide bond" evidence="5">
    <location>
        <begin position="798"/>
        <end position="862"/>
    </location>
</feature>
<feature type="disulfide bond" evidence="5">
    <location>
        <begin position="2982"/>
        <end position="2992"/>
    </location>
</feature>
<feature type="domain" description="SRCR" evidence="7">
    <location>
        <begin position="1201"/>
        <end position="1301"/>
    </location>
</feature>
<dbReference type="SUPFAM" id="SSF56487">
    <property type="entry name" value="SRCR-like"/>
    <property type="match status" value="36"/>
</dbReference>
<dbReference type="PROSITE" id="PS50287">
    <property type="entry name" value="SRCR_2"/>
    <property type="match status" value="36"/>
</dbReference>
<feature type="disulfide bond" evidence="5">
    <location>
        <begin position="263"/>
        <end position="327"/>
    </location>
</feature>
<evidence type="ECO:0000313" key="8">
    <source>
        <dbReference type="EnsemblMetazoa" id="XP_030853316"/>
    </source>
</evidence>
<feature type="disulfide bond" evidence="5">
    <location>
        <begin position="2617"/>
        <end position="2681"/>
    </location>
</feature>
<feature type="disulfide bond" evidence="5">
    <location>
        <begin position="93"/>
        <end position="103"/>
    </location>
</feature>
<dbReference type="InParanoid" id="A0A7M7T4J1"/>
<feature type="domain" description="SRCR" evidence="7">
    <location>
        <begin position="3234"/>
        <end position="3334"/>
    </location>
</feature>
<feature type="disulfide bond" evidence="5">
    <location>
        <begin position="276"/>
        <end position="337"/>
    </location>
</feature>
<feature type="domain" description="SRCR" evidence="7">
    <location>
        <begin position="987"/>
        <end position="1087"/>
    </location>
</feature>
<feature type="disulfide bond" evidence="5">
    <location>
        <begin position="1346"/>
        <end position="1407"/>
    </location>
</feature>
<feature type="disulfide bond" evidence="5">
    <location>
        <begin position="1333"/>
        <end position="1397"/>
    </location>
</feature>
<feature type="disulfide bond" evidence="5">
    <location>
        <begin position="3700"/>
        <end position="3761"/>
    </location>
</feature>
<feature type="disulfide bond" evidence="5">
    <location>
        <begin position="3089"/>
        <end position="3099"/>
    </location>
</feature>
<feature type="domain" description="SRCR" evidence="7">
    <location>
        <begin position="2271"/>
        <end position="2371"/>
    </location>
</feature>
<dbReference type="InterPro" id="IPR036772">
    <property type="entry name" value="SRCR-like_dom_sf"/>
</dbReference>
<feature type="disulfide bond" evidence="5">
    <location>
        <begin position="2951"/>
        <end position="3012"/>
    </location>
</feature>
<feature type="disulfide bond" evidence="5">
    <location>
        <begin position="1226"/>
        <end position="1290"/>
    </location>
</feature>
<feature type="domain" description="SRCR" evidence="7">
    <location>
        <begin position="2378"/>
        <end position="2478"/>
    </location>
</feature>
<feature type="disulfide bond" evidence="5">
    <location>
        <begin position="2938"/>
        <end position="3002"/>
    </location>
</feature>
<feature type="disulfide bond" evidence="5">
    <location>
        <begin position="2554"/>
        <end position="2564"/>
    </location>
</feature>
<feature type="disulfide bond" evidence="5">
    <location>
        <begin position="3835"/>
        <end position="3845"/>
    </location>
</feature>
<feature type="disulfide bond" evidence="5">
    <location>
        <begin position="477"/>
        <end position="541"/>
    </location>
</feature>
<organism evidence="8 9">
    <name type="scientific">Strongylocentrotus purpuratus</name>
    <name type="common">Purple sea urchin</name>
    <dbReference type="NCBI Taxonomy" id="7668"/>
    <lineage>
        <taxon>Eukaryota</taxon>
        <taxon>Metazoa</taxon>
        <taxon>Echinodermata</taxon>
        <taxon>Eleutherozoa</taxon>
        <taxon>Echinozoa</taxon>
        <taxon>Echinoidea</taxon>
        <taxon>Euechinoidea</taxon>
        <taxon>Echinacea</taxon>
        <taxon>Camarodonta</taxon>
        <taxon>Echinidea</taxon>
        <taxon>Strongylocentrotidae</taxon>
        <taxon>Strongylocentrotus</taxon>
    </lineage>
</organism>
<feature type="disulfide bond" evidence="5">
    <location>
        <begin position="2831"/>
        <end position="2895"/>
    </location>
</feature>
<dbReference type="PANTHER" id="PTHR47653:SF1">
    <property type="entry name" value="DELETED IN MALIGNANT BRAIN TUMORS 1 PROTEIN"/>
    <property type="match status" value="1"/>
</dbReference>
<feature type="domain" description="SRCR" evidence="7">
    <location>
        <begin position="2913"/>
        <end position="3013"/>
    </location>
</feature>
<feature type="disulfide bond" evidence="5">
    <location>
        <begin position="2630"/>
        <end position="2691"/>
    </location>
</feature>
<feature type="disulfide bond" evidence="5">
    <location>
        <begin position="1560"/>
        <end position="1621"/>
    </location>
</feature>
<feature type="domain" description="SRCR" evidence="7">
    <location>
        <begin position="1094"/>
        <end position="1194"/>
    </location>
</feature>
<dbReference type="GO" id="GO:0045217">
    <property type="term" value="P:cell-cell junction maintenance"/>
    <property type="evidence" value="ECO:0000318"/>
    <property type="project" value="GO_Central"/>
</dbReference>
<feature type="domain" description="SRCR" evidence="7">
    <location>
        <begin position="1415"/>
        <end position="1515"/>
    </location>
</feature>
<feature type="signal peptide" evidence="6">
    <location>
        <begin position="1"/>
        <end position="17"/>
    </location>
</feature>
<feature type="domain" description="SRCR" evidence="7">
    <location>
        <begin position="3768"/>
        <end position="3868"/>
    </location>
</feature>
<feature type="disulfide bond" evidence="5">
    <location>
        <begin position="2340"/>
        <end position="2350"/>
    </location>
</feature>
<feature type="disulfide bond" evidence="5">
    <location>
        <begin position="1163"/>
        <end position="1173"/>
    </location>
</feature>
<feature type="disulfide bond" evidence="5">
    <location>
        <begin position="370"/>
        <end position="434"/>
    </location>
</feature>
<feature type="domain" description="SRCR" evidence="7">
    <location>
        <begin position="345"/>
        <end position="445"/>
    </location>
</feature>
<feature type="disulfide bond" evidence="5">
    <location>
        <begin position="2724"/>
        <end position="2788"/>
    </location>
</feature>
<feature type="domain" description="SRCR" evidence="7">
    <location>
        <begin position="2592"/>
        <end position="2692"/>
    </location>
</feature>
<feature type="chain" id="PRO_5029648659" description="SRCR domain-containing protein" evidence="6">
    <location>
        <begin position="18"/>
        <end position="3868"/>
    </location>
</feature>
<feature type="disulfide bond" evidence="5">
    <location>
        <begin position="735"/>
        <end position="745"/>
    </location>
</feature>
<evidence type="ECO:0000256" key="1">
    <source>
        <dbReference type="ARBA" id="ARBA00022729"/>
    </source>
</evidence>
<feature type="disulfide bond" evidence="5">
    <location>
        <begin position="1805"/>
        <end position="1815"/>
    </location>
</feature>
<feature type="disulfide bond" evidence="5">
    <location>
        <begin position="1868"/>
        <end position="1932"/>
    </location>
</feature>
<feature type="disulfide bond" evidence="5">
    <location>
        <begin position="1591"/>
        <end position="1601"/>
    </location>
</feature>